<dbReference type="InterPro" id="IPR001789">
    <property type="entry name" value="Sig_transdc_resp-reg_receiver"/>
</dbReference>
<evidence type="ECO:0000313" key="11">
    <source>
        <dbReference type="Proteomes" id="UP001056336"/>
    </source>
</evidence>
<dbReference type="InterPro" id="IPR039420">
    <property type="entry name" value="WalR-like"/>
</dbReference>
<gene>
    <name evidence="10" type="ORF">M6D93_13825</name>
</gene>
<dbReference type="PANTHER" id="PTHR48111">
    <property type="entry name" value="REGULATOR OF RPOS"/>
    <property type="match status" value="1"/>
</dbReference>
<dbReference type="Gene3D" id="1.10.10.10">
    <property type="entry name" value="Winged helix-like DNA-binding domain superfamily/Winged helix DNA-binding domain"/>
    <property type="match status" value="1"/>
</dbReference>
<name>A0ABY4QVN3_9ACTN</name>
<dbReference type="Proteomes" id="UP001056336">
    <property type="component" value="Chromosome"/>
</dbReference>
<dbReference type="PROSITE" id="PS51755">
    <property type="entry name" value="OMPR_PHOB"/>
    <property type="match status" value="1"/>
</dbReference>
<dbReference type="InterPro" id="IPR036388">
    <property type="entry name" value="WH-like_DNA-bd_sf"/>
</dbReference>
<keyword evidence="2" id="KW-0902">Two-component regulatory system</keyword>
<dbReference type="SUPFAM" id="SSF52172">
    <property type="entry name" value="CheY-like"/>
    <property type="match status" value="1"/>
</dbReference>
<feature type="modified residue" description="4-aspartylphosphate" evidence="6">
    <location>
        <position position="49"/>
    </location>
</feature>
<evidence type="ECO:0000256" key="7">
    <source>
        <dbReference type="PROSITE-ProRule" id="PRU01091"/>
    </source>
</evidence>
<feature type="DNA-binding region" description="OmpR/PhoB-type" evidence="7">
    <location>
        <begin position="125"/>
        <end position="220"/>
    </location>
</feature>
<keyword evidence="5" id="KW-0804">Transcription</keyword>
<organism evidence="10 11">
    <name type="scientific">Jatrophihabitans telluris</name>
    <dbReference type="NCBI Taxonomy" id="2038343"/>
    <lineage>
        <taxon>Bacteria</taxon>
        <taxon>Bacillati</taxon>
        <taxon>Actinomycetota</taxon>
        <taxon>Actinomycetes</taxon>
        <taxon>Jatrophihabitantales</taxon>
        <taxon>Jatrophihabitantaceae</taxon>
        <taxon>Jatrophihabitans</taxon>
    </lineage>
</organism>
<evidence type="ECO:0000256" key="3">
    <source>
        <dbReference type="ARBA" id="ARBA00023015"/>
    </source>
</evidence>
<dbReference type="PANTHER" id="PTHR48111:SF1">
    <property type="entry name" value="TWO-COMPONENT RESPONSE REGULATOR ORR33"/>
    <property type="match status" value="1"/>
</dbReference>
<evidence type="ECO:0000313" key="10">
    <source>
        <dbReference type="EMBL" id="UQX87373.1"/>
    </source>
</evidence>
<evidence type="ECO:0000256" key="4">
    <source>
        <dbReference type="ARBA" id="ARBA00023125"/>
    </source>
</evidence>
<keyword evidence="4 7" id="KW-0238">DNA-binding</keyword>
<dbReference type="Gene3D" id="3.40.50.2300">
    <property type="match status" value="1"/>
</dbReference>
<keyword evidence="11" id="KW-1185">Reference proteome</keyword>
<dbReference type="SMART" id="SM00448">
    <property type="entry name" value="REC"/>
    <property type="match status" value="1"/>
</dbReference>
<evidence type="ECO:0000259" key="9">
    <source>
        <dbReference type="PROSITE" id="PS51755"/>
    </source>
</evidence>
<dbReference type="Pfam" id="PF00486">
    <property type="entry name" value="Trans_reg_C"/>
    <property type="match status" value="1"/>
</dbReference>
<dbReference type="InterPro" id="IPR011006">
    <property type="entry name" value="CheY-like_superfamily"/>
</dbReference>
<dbReference type="SMART" id="SM00862">
    <property type="entry name" value="Trans_reg_C"/>
    <property type="match status" value="1"/>
</dbReference>
<proteinExistence type="predicted"/>
<evidence type="ECO:0000256" key="5">
    <source>
        <dbReference type="ARBA" id="ARBA00023163"/>
    </source>
</evidence>
<feature type="domain" description="OmpR/PhoB-type" evidence="9">
    <location>
        <begin position="125"/>
        <end position="220"/>
    </location>
</feature>
<evidence type="ECO:0000259" key="8">
    <source>
        <dbReference type="PROSITE" id="PS50110"/>
    </source>
</evidence>
<dbReference type="InterPro" id="IPR001867">
    <property type="entry name" value="OmpR/PhoB-type_DNA-bd"/>
</dbReference>
<dbReference type="PROSITE" id="PS50110">
    <property type="entry name" value="RESPONSE_REGULATORY"/>
    <property type="match status" value="1"/>
</dbReference>
<dbReference type="CDD" id="cd00383">
    <property type="entry name" value="trans_reg_C"/>
    <property type="match status" value="1"/>
</dbReference>
<reference evidence="10" key="1">
    <citation type="journal article" date="2018" name="Int. J. Syst. Evol. Microbiol.">
        <title>Jatrophihabitans telluris sp. nov., isolated from sediment soil of lava forest wetlands and the emended description of the genus Jatrophihabitans.</title>
        <authorList>
            <person name="Lee K.C."/>
            <person name="Suh M.K."/>
            <person name="Eom M.K."/>
            <person name="Kim K.K."/>
            <person name="Kim J.S."/>
            <person name="Kim D.S."/>
            <person name="Ko S.H."/>
            <person name="Shin Y.K."/>
            <person name="Lee J.S."/>
        </authorList>
    </citation>
    <scope>NUCLEOTIDE SEQUENCE</scope>
    <source>
        <strain evidence="10">N237</strain>
    </source>
</reference>
<dbReference type="Pfam" id="PF00072">
    <property type="entry name" value="Response_reg"/>
    <property type="match status" value="1"/>
</dbReference>
<keyword evidence="3" id="KW-0805">Transcription regulation</keyword>
<reference evidence="10" key="2">
    <citation type="submission" date="2022-05" db="EMBL/GenBank/DDBJ databases">
        <authorList>
            <person name="Kim J.-S."/>
            <person name="Lee K."/>
            <person name="Suh M."/>
            <person name="Eom M."/>
            <person name="Kim J.-S."/>
            <person name="Kim D.-S."/>
            <person name="Ko S.-H."/>
            <person name="Shin Y."/>
            <person name="Lee J.-S."/>
        </authorList>
    </citation>
    <scope>NUCLEOTIDE SEQUENCE</scope>
    <source>
        <strain evidence="10">N237</strain>
    </source>
</reference>
<dbReference type="EMBL" id="CP097332">
    <property type="protein sequence ID" value="UQX87373.1"/>
    <property type="molecule type" value="Genomic_DNA"/>
</dbReference>
<accession>A0ABY4QVN3</accession>
<evidence type="ECO:0000256" key="1">
    <source>
        <dbReference type="ARBA" id="ARBA00022553"/>
    </source>
</evidence>
<protein>
    <submittedName>
        <fullName evidence="10">Response regulator transcription factor</fullName>
    </submittedName>
</protein>
<feature type="domain" description="Response regulatory" evidence="8">
    <location>
        <begin position="1"/>
        <end position="114"/>
    </location>
</feature>
<sequence>MLVIEDEPSLRLLLGRLLTDAGYRVSTAATAALGLQAAMTEIPDLVILDLILPDIPGEEVLSVLLASRPDARVLILSSVAEVGRRIAVLDTGAADFVAKPFSNGELLARVRARLRDDARPSPGTQQRYLTGHGFELDLQRRELVMGGNRIELSQREFVLLAHLLHRRGQVCTRQELLADVWGIGFDPGTNVVDVYVRRLRSKLATNSIETVRNVGYRFVAC</sequence>
<evidence type="ECO:0000256" key="6">
    <source>
        <dbReference type="PROSITE-ProRule" id="PRU00169"/>
    </source>
</evidence>
<evidence type="ECO:0000256" key="2">
    <source>
        <dbReference type="ARBA" id="ARBA00023012"/>
    </source>
</evidence>
<keyword evidence="1 6" id="KW-0597">Phosphoprotein</keyword>